<dbReference type="AlphaFoldDB" id="K3XB33"/>
<dbReference type="PANTHER" id="PTHR13627:SF33">
    <property type="entry name" value="LICD FAMILY PROTEIN"/>
    <property type="match status" value="1"/>
</dbReference>
<dbReference type="EnsemblProtists" id="PYU1_T014432">
    <property type="protein sequence ID" value="PYU1_T014432"/>
    <property type="gene ID" value="PYU1_G014401"/>
</dbReference>
<reference evidence="3" key="3">
    <citation type="submission" date="2015-02" db="UniProtKB">
        <authorList>
            <consortium name="EnsemblProtists"/>
        </authorList>
    </citation>
    <scope>IDENTIFICATION</scope>
    <source>
        <strain evidence="3">DAOM BR144</strain>
    </source>
</reference>
<reference evidence="4" key="1">
    <citation type="journal article" date="2010" name="Genome Biol.">
        <title>Genome sequence of the necrotrophic plant pathogen Pythium ultimum reveals original pathogenicity mechanisms and effector repertoire.</title>
        <authorList>
            <person name="Levesque C.A."/>
            <person name="Brouwer H."/>
            <person name="Cano L."/>
            <person name="Hamilton J.P."/>
            <person name="Holt C."/>
            <person name="Huitema E."/>
            <person name="Raffaele S."/>
            <person name="Robideau G.P."/>
            <person name="Thines M."/>
            <person name="Win J."/>
            <person name="Zerillo M.M."/>
            <person name="Beakes G.W."/>
            <person name="Boore J.L."/>
            <person name="Busam D."/>
            <person name="Dumas B."/>
            <person name="Ferriera S."/>
            <person name="Fuerstenberg S.I."/>
            <person name="Gachon C.M."/>
            <person name="Gaulin E."/>
            <person name="Govers F."/>
            <person name="Grenville-Briggs L."/>
            <person name="Horner N."/>
            <person name="Hostetler J."/>
            <person name="Jiang R.H."/>
            <person name="Johnson J."/>
            <person name="Krajaejun T."/>
            <person name="Lin H."/>
            <person name="Meijer H.J."/>
            <person name="Moore B."/>
            <person name="Morris P."/>
            <person name="Phuntmart V."/>
            <person name="Puiu D."/>
            <person name="Shetty J."/>
            <person name="Stajich J.E."/>
            <person name="Tripathy S."/>
            <person name="Wawra S."/>
            <person name="van West P."/>
            <person name="Whitty B.R."/>
            <person name="Coutinho P.M."/>
            <person name="Henrissat B."/>
            <person name="Martin F."/>
            <person name="Thomas P.D."/>
            <person name="Tyler B.M."/>
            <person name="De Vries R.P."/>
            <person name="Kamoun S."/>
            <person name="Yandell M."/>
            <person name="Tisserat N."/>
            <person name="Buell C.R."/>
        </authorList>
    </citation>
    <scope>NUCLEOTIDE SEQUENCE</scope>
    <source>
        <strain evidence="4">DAOM:BR144</strain>
    </source>
</reference>
<keyword evidence="2" id="KW-0472">Membrane</keyword>
<feature type="transmembrane region" description="Helical" evidence="2">
    <location>
        <begin position="105"/>
        <end position="123"/>
    </location>
</feature>
<dbReference type="EMBL" id="GL376589">
    <property type="status" value="NOT_ANNOTATED_CDS"/>
    <property type="molecule type" value="Genomic_DNA"/>
</dbReference>
<accession>K3XB33</accession>
<proteinExistence type="predicted"/>
<dbReference type="eggNOG" id="ENOG502SK7I">
    <property type="taxonomic scope" value="Eukaryota"/>
</dbReference>
<evidence type="ECO:0000256" key="1">
    <source>
        <dbReference type="SAM" id="MobiDB-lite"/>
    </source>
</evidence>
<dbReference type="InterPro" id="IPR052613">
    <property type="entry name" value="LicD_transferase"/>
</dbReference>
<sequence>MSENQGLLAPESAEYDEERADHDGNKRTQRRVRVLTTSITDNAARPPCGPTIEVHVIDVSSTRKAAQTMSPTCSFTEKAAKIVGSDKTLLRLFGLNVRVGFLRPMLAWVALVAVGVLVLYNVIAREITFWSGDLYFDLPICTFVDKIEPSAQLNVSNSFLDSYLQLHPDVDATQACVPATLNASAIHYRSNHRFYATIQTLEQPFMPPVFTGKHTSFCNECEGRRNAWDYCLPISGRKDKENCNSPGRMDILSPQTPLTLCYGSPLQMLLTDVYEEFKAMGAKPAILFGTLLGAVRNGSTIPFTEDSDIGYQYTPSYTATQMRDALRRKGYHMFYDGIYRVCIAPTHPLASNLFDPERRIDNLRYNVPYVDLYRMTPPTSSRNALWEIQKMKNNRRVPSDKVVPFSQVEMDGLRYDTVADPIDFLVHEYGGGYMTPQRRGDDR</sequence>
<evidence type="ECO:0000313" key="4">
    <source>
        <dbReference type="Proteomes" id="UP000019132"/>
    </source>
</evidence>
<protein>
    <submittedName>
        <fullName evidence="3">Uncharacterized protein</fullName>
    </submittedName>
</protein>
<dbReference type="STRING" id="431595.K3XB33"/>
<dbReference type="PANTHER" id="PTHR13627">
    <property type="entry name" value="FUKUTIN RELATED PROTEIN"/>
    <property type="match status" value="1"/>
</dbReference>
<organism evidence="3 4">
    <name type="scientific">Globisporangium ultimum (strain ATCC 200006 / CBS 805.95 / DAOM BR144)</name>
    <name type="common">Pythium ultimum</name>
    <dbReference type="NCBI Taxonomy" id="431595"/>
    <lineage>
        <taxon>Eukaryota</taxon>
        <taxon>Sar</taxon>
        <taxon>Stramenopiles</taxon>
        <taxon>Oomycota</taxon>
        <taxon>Peronosporomycetes</taxon>
        <taxon>Pythiales</taxon>
        <taxon>Pythiaceae</taxon>
        <taxon>Globisporangium</taxon>
    </lineage>
</organism>
<name>K3XB33_GLOUD</name>
<keyword evidence="2" id="KW-1133">Transmembrane helix</keyword>
<dbReference type="Proteomes" id="UP000019132">
    <property type="component" value="Unassembled WGS sequence"/>
</dbReference>
<feature type="region of interest" description="Disordered" evidence="1">
    <location>
        <begin position="1"/>
        <end position="29"/>
    </location>
</feature>
<keyword evidence="4" id="KW-1185">Reference proteome</keyword>
<dbReference type="HOGENOM" id="CLU_618940_0_0_1"/>
<keyword evidence="2" id="KW-0812">Transmembrane</keyword>
<evidence type="ECO:0000256" key="2">
    <source>
        <dbReference type="SAM" id="Phobius"/>
    </source>
</evidence>
<reference evidence="4" key="2">
    <citation type="submission" date="2010-04" db="EMBL/GenBank/DDBJ databases">
        <authorList>
            <person name="Buell R."/>
            <person name="Hamilton J."/>
            <person name="Hostetler J."/>
        </authorList>
    </citation>
    <scope>NUCLEOTIDE SEQUENCE [LARGE SCALE GENOMIC DNA]</scope>
    <source>
        <strain evidence="4">DAOM:BR144</strain>
    </source>
</reference>
<evidence type="ECO:0000313" key="3">
    <source>
        <dbReference type="EnsemblProtists" id="PYU1_T014432"/>
    </source>
</evidence>
<dbReference type="InParanoid" id="K3XB33"/>
<dbReference type="VEuPathDB" id="FungiDB:PYU1_G014401"/>